<name>A0A2R6NK97_9APHY</name>
<comment type="caution">
    <text evidence="1">The sequence shown here is derived from an EMBL/GenBank/DDBJ whole genome shotgun (WGS) entry which is preliminary data.</text>
</comment>
<dbReference type="OrthoDB" id="433738at2759"/>
<dbReference type="AlphaFoldDB" id="A0A2R6NK97"/>
<gene>
    <name evidence="1" type="ORF">PHLCEN_2v11353</name>
</gene>
<accession>A0A2R6NK97</accession>
<protein>
    <submittedName>
        <fullName evidence="1">Uncharacterized protein</fullName>
    </submittedName>
</protein>
<keyword evidence="2" id="KW-1185">Reference proteome</keyword>
<evidence type="ECO:0000313" key="2">
    <source>
        <dbReference type="Proteomes" id="UP000186601"/>
    </source>
</evidence>
<evidence type="ECO:0000313" key="1">
    <source>
        <dbReference type="EMBL" id="PSR72790.1"/>
    </source>
</evidence>
<proteinExistence type="predicted"/>
<dbReference type="EMBL" id="MLYV02001135">
    <property type="protein sequence ID" value="PSR72790.1"/>
    <property type="molecule type" value="Genomic_DNA"/>
</dbReference>
<reference evidence="1 2" key="1">
    <citation type="submission" date="2018-02" db="EMBL/GenBank/DDBJ databases">
        <title>Genome sequence of the basidiomycete white-rot fungus Phlebia centrifuga.</title>
        <authorList>
            <person name="Granchi Z."/>
            <person name="Peng M."/>
            <person name="de Vries R.P."/>
            <person name="Hilden K."/>
            <person name="Makela M.R."/>
            <person name="Grigoriev I."/>
            <person name="Riley R."/>
        </authorList>
    </citation>
    <scope>NUCLEOTIDE SEQUENCE [LARGE SCALE GENOMIC DNA]</scope>
    <source>
        <strain evidence="1 2">FBCC195</strain>
    </source>
</reference>
<sequence>MLEEVTVGDFIQSIFFSYGISAGAAHGRDWLRRSMTLTNPDASQVLLVTHRARILRIPYSTRIGNIWAGAKWPRQSLLAFEDLRSTSRQRPHEIDGAFFNKGYTVDLHVLRNEEIPA</sequence>
<organism evidence="1 2">
    <name type="scientific">Hermanssonia centrifuga</name>
    <dbReference type="NCBI Taxonomy" id="98765"/>
    <lineage>
        <taxon>Eukaryota</taxon>
        <taxon>Fungi</taxon>
        <taxon>Dikarya</taxon>
        <taxon>Basidiomycota</taxon>
        <taxon>Agaricomycotina</taxon>
        <taxon>Agaricomycetes</taxon>
        <taxon>Polyporales</taxon>
        <taxon>Meruliaceae</taxon>
        <taxon>Hermanssonia</taxon>
    </lineage>
</organism>
<dbReference type="Proteomes" id="UP000186601">
    <property type="component" value="Unassembled WGS sequence"/>
</dbReference>